<name>A0ACC1T6C4_9APHY</name>
<evidence type="ECO:0000313" key="2">
    <source>
        <dbReference type="Proteomes" id="UP001148662"/>
    </source>
</evidence>
<dbReference type="EMBL" id="JANHOG010000447">
    <property type="protein sequence ID" value="KAJ3554265.1"/>
    <property type="molecule type" value="Genomic_DNA"/>
</dbReference>
<comment type="caution">
    <text evidence="1">The sequence shown here is derived from an EMBL/GenBank/DDBJ whole genome shotgun (WGS) entry which is preliminary data.</text>
</comment>
<gene>
    <name evidence="1" type="ORF">NM688_g3200</name>
</gene>
<protein>
    <submittedName>
        <fullName evidence="1">Uncharacterized protein</fullName>
    </submittedName>
</protein>
<sequence>MRGVFPCQHHADSTRLDLATQSPSSTTCLAIILSFAVQRNICALCCFRRKRLKSQVAAVPFNLDPERQPLLPSESHPMGMRSNLEIFMEGPHPGRTSLESTSSAGSDEAGSVVEGDSEPEGEANRRAPAPSGSNSGADGWRCRYLERAENPESTKIAFWDPDTKDDIEVDPIEYLVKRNKPAKHVQTDYWTRHLDNKERARAAEPPREVVIYSDETLCEDAHLDIPLQLKHITTNPVIPSSLADQPCAALGVDRLLKNLNEVLRTSYSLDTPGLLLVLEECIEREDDFGTAYGRLRRFWFGDFEGLPAHLAELEQKDCKMRADALDERNGLVKKGATIPRRVWDMYSNRVLPIWVLHQTTLFESIVWAISHSWMAEGSRRYVLTPINGLEWCVPLPTDTTLDRIRIELLNLGAQYVWLDVLCLRQEDESRPEMEDTRKREWMLDVPTIGYIYWVWNIVTYFEGLGRPFRISDITSPRHWLNRAWTLQETVATTFIGGLTPESPFPPNAKGLDATAKQFYTEYAKMIRDVYRGGNLLHLIQIMDKRSAWHEVDKIAGLAYLTGSDALPLYIRNEDDEAAQAEAAWAHLVRTMKGPSPSSLIFLYPAPGDWEHTWMPTWRQLKSGAPPLPHAMFDAGVWLKLLPNPRRLDRARILRLCTIQGLGTPNDDDQQRCRRGTLTVEVNDRKRGSRAERFGVTAHHQYPIPDNQRYTLVGLRTWGGEQDFTYWTVFGIRTSSGVRRRAKVSVLEMEDEDDRKRLDRLGLARLDPESKELYAEALKKYIYGGHVAEYMESPEEEDDERFKKQPSTYLADGIGSEDIEEISTNAYTAIGKDPTSKLTEKTKDREAESLKHKLKRLTLEERKARIAAKIEAFKAATGTAAEVAEEKEEKE</sequence>
<organism evidence="1 2">
    <name type="scientific">Phlebia brevispora</name>
    <dbReference type="NCBI Taxonomy" id="194682"/>
    <lineage>
        <taxon>Eukaryota</taxon>
        <taxon>Fungi</taxon>
        <taxon>Dikarya</taxon>
        <taxon>Basidiomycota</taxon>
        <taxon>Agaricomycotina</taxon>
        <taxon>Agaricomycetes</taxon>
        <taxon>Polyporales</taxon>
        <taxon>Meruliaceae</taxon>
        <taxon>Phlebia</taxon>
    </lineage>
</organism>
<keyword evidence="2" id="KW-1185">Reference proteome</keyword>
<dbReference type="Proteomes" id="UP001148662">
    <property type="component" value="Unassembled WGS sequence"/>
</dbReference>
<accession>A0ACC1T6C4</accession>
<proteinExistence type="predicted"/>
<reference evidence="1" key="1">
    <citation type="submission" date="2022-07" db="EMBL/GenBank/DDBJ databases">
        <title>Genome Sequence of Phlebia brevispora.</title>
        <authorList>
            <person name="Buettner E."/>
        </authorList>
    </citation>
    <scope>NUCLEOTIDE SEQUENCE</scope>
    <source>
        <strain evidence="1">MPL23</strain>
    </source>
</reference>
<evidence type="ECO:0000313" key="1">
    <source>
        <dbReference type="EMBL" id="KAJ3554265.1"/>
    </source>
</evidence>